<proteinExistence type="predicted"/>
<organism evidence="5 6">
    <name type="scientific">Reticulibacter mediterranei</name>
    <dbReference type="NCBI Taxonomy" id="2778369"/>
    <lineage>
        <taxon>Bacteria</taxon>
        <taxon>Bacillati</taxon>
        <taxon>Chloroflexota</taxon>
        <taxon>Ktedonobacteria</taxon>
        <taxon>Ktedonobacterales</taxon>
        <taxon>Reticulibacteraceae</taxon>
        <taxon>Reticulibacter</taxon>
    </lineage>
</organism>
<dbReference type="Pfam" id="PF20240">
    <property type="entry name" value="DUF6597"/>
    <property type="match status" value="1"/>
</dbReference>
<gene>
    <name evidence="5" type="ORF">KSF_099680</name>
</gene>
<dbReference type="InterPro" id="IPR009057">
    <property type="entry name" value="Homeodomain-like_sf"/>
</dbReference>
<accession>A0A8J3IWQ9</accession>
<keyword evidence="1" id="KW-0805">Transcription regulation</keyword>
<evidence type="ECO:0000313" key="6">
    <source>
        <dbReference type="Proteomes" id="UP000597444"/>
    </source>
</evidence>
<dbReference type="Gene3D" id="1.10.10.60">
    <property type="entry name" value="Homeodomain-like"/>
    <property type="match status" value="1"/>
</dbReference>
<evidence type="ECO:0000256" key="3">
    <source>
        <dbReference type="ARBA" id="ARBA00023163"/>
    </source>
</evidence>
<evidence type="ECO:0000313" key="5">
    <source>
        <dbReference type="EMBL" id="GHO99920.1"/>
    </source>
</evidence>
<keyword evidence="6" id="KW-1185">Reference proteome</keyword>
<name>A0A8J3IWQ9_9CHLR</name>
<dbReference type="AlphaFoldDB" id="A0A8J3IWQ9"/>
<dbReference type="RefSeq" id="WP_220210526.1">
    <property type="nucleotide sequence ID" value="NZ_BNJK01000002.1"/>
</dbReference>
<keyword evidence="2" id="KW-0238">DNA-binding</keyword>
<dbReference type="Pfam" id="PF12833">
    <property type="entry name" value="HTH_18"/>
    <property type="match status" value="1"/>
</dbReference>
<evidence type="ECO:0000256" key="1">
    <source>
        <dbReference type="ARBA" id="ARBA00023015"/>
    </source>
</evidence>
<dbReference type="Proteomes" id="UP000597444">
    <property type="component" value="Unassembled WGS sequence"/>
</dbReference>
<dbReference type="SUPFAM" id="SSF46689">
    <property type="entry name" value="Homeodomain-like"/>
    <property type="match status" value="1"/>
</dbReference>
<evidence type="ECO:0000256" key="2">
    <source>
        <dbReference type="ARBA" id="ARBA00023125"/>
    </source>
</evidence>
<protein>
    <submittedName>
        <fullName evidence="5">AraC family transcriptional regulator</fullName>
    </submittedName>
</protein>
<dbReference type="InterPro" id="IPR018060">
    <property type="entry name" value="HTH_AraC"/>
</dbReference>
<dbReference type="PANTHER" id="PTHR46796">
    <property type="entry name" value="HTH-TYPE TRANSCRIPTIONAL ACTIVATOR RHAS-RELATED"/>
    <property type="match status" value="1"/>
</dbReference>
<dbReference type="SMART" id="SM00342">
    <property type="entry name" value="HTH_ARAC"/>
    <property type="match status" value="1"/>
</dbReference>
<comment type="caution">
    <text evidence="5">The sequence shown here is derived from an EMBL/GenBank/DDBJ whole genome shotgun (WGS) entry which is preliminary data.</text>
</comment>
<dbReference type="GO" id="GO:0003700">
    <property type="term" value="F:DNA-binding transcription factor activity"/>
    <property type="evidence" value="ECO:0007669"/>
    <property type="project" value="InterPro"/>
</dbReference>
<dbReference type="InterPro" id="IPR046532">
    <property type="entry name" value="DUF6597"/>
</dbReference>
<reference evidence="5" key="1">
    <citation type="submission" date="2020-10" db="EMBL/GenBank/DDBJ databases">
        <title>Taxonomic study of unclassified bacteria belonging to the class Ktedonobacteria.</title>
        <authorList>
            <person name="Yabe S."/>
            <person name="Wang C.M."/>
            <person name="Zheng Y."/>
            <person name="Sakai Y."/>
            <person name="Cavaletti L."/>
            <person name="Monciardini P."/>
            <person name="Donadio S."/>
        </authorList>
    </citation>
    <scope>NUCLEOTIDE SEQUENCE</scope>
    <source>
        <strain evidence="5">ID150040</strain>
    </source>
</reference>
<evidence type="ECO:0000259" key="4">
    <source>
        <dbReference type="PROSITE" id="PS01124"/>
    </source>
</evidence>
<keyword evidence="3" id="KW-0804">Transcription</keyword>
<sequence length="276" mass="31691">MTLTAFHQYTPQPPLSFFVEHFWLSQGPVPAHSKERRLPDGSISLIINLHDERIRLYDQHHSDQLLSYSNVLLSGAHAEFVLLDTTCLAEVLGVQFKPGGTVPFLPFPASDLHNDFLSLDNVWGPDAFALRECLCAFDQPQRRFQLMEHFLLARLKRSHEIHPVVVFALGALEKAPTPPTITAIVEQIGLSRTRFIQLFRETVGVTPKQFARLQRFQRVLCSIEQNRSQSWIELALTYGYYDQAHFIHDFQAFSGLTPSAYLAQYDQHRNHVPYHE</sequence>
<feature type="domain" description="HTH araC/xylS-type" evidence="4">
    <location>
        <begin position="162"/>
        <end position="264"/>
    </location>
</feature>
<dbReference type="PROSITE" id="PS01124">
    <property type="entry name" value="HTH_ARAC_FAMILY_2"/>
    <property type="match status" value="1"/>
</dbReference>
<dbReference type="EMBL" id="BNJK01000002">
    <property type="protein sequence ID" value="GHO99920.1"/>
    <property type="molecule type" value="Genomic_DNA"/>
</dbReference>
<dbReference type="GO" id="GO:0043565">
    <property type="term" value="F:sequence-specific DNA binding"/>
    <property type="evidence" value="ECO:0007669"/>
    <property type="project" value="InterPro"/>
</dbReference>
<dbReference type="InterPro" id="IPR050204">
    <property type="entry name" value="AraC_XylS_family_regulators"/>
</dbReference>
<dbReference type="PANTHER" id="PTHR46796:SF15">
    <property type="entry name" value="BLL1074 PROTEIN"/>
    <property type="match status" value="1"/>
</dbReference>